<protein>
    <recommendedName>
        <fullName evidence="1">HNH nuclease domain-containing protein</fullName>
    </recommendedName>
</protein>
<gene>
    <name evidence="2" type="ORF">SELMODRAFT_67414</name>
</gene>
<dbReference type="Pfam" id="PF14279">
    <property type="entry name" value="HNH_5"/>
    <property type="match status" value="1"/>
</dbReference>
<dbReference type="Proteomes" id="UP000001514">
    <property type="component" value="Unassembled WGS sequence"/>
</dbReference>
<evidence type="ECO:0000313" key="2">
    <source>
        <dbReference type="EMBL" id="EFJ36955.1"/>
    </source>
</evidence>
<dbReference type="FunCoup" id="D8QSJ7">
    <property type="interactions" value="198"/>
</dbReference>
<dbReference type="AlphaFoldDB" id="D8QSJ7"/>
<dbReference type="HOGENOM" id="CLU_099824_1_0_1"/>
<evidence type="ECO:0000313" key="3">
    <source>
        <dbReference type="Proteomes" id="UP000001514"/>
    </source>
</evidence>
<sequence>DDDSCDQADELKKFKGLVLDLSYRPINIVGWKRALCLEILEKAEVLVYYDQLVCSPSRVFFIPAVLKMVDFVYSPKPKTLRLSLSRTNVFIRDKFKCQYCDHDRDLTIDHVLPVSKGGGHSWDNLVTACKRCNGKKGSRLLEDVEMKLDKAPKEPNVMDSRELPPSYRVFKNIVLNTKVPSEWIDYL</sequence>
<accession>D8QSJ7</accession>
<dbReference type="InterPro" id="IPR003615">
    <property type="entry name" value="HNH_nuc"/>
</dbReference>
<dbReference type="KEGG" id="smo:SELMODRAFT_67414"/>
<organism evidence="3">
    <name type="scientific">Selaginella moellendorffii</name>
    <name type="common">Spikemoss</name>
    <dbReference type="NCBI Taxonomy" id="88036"/>
    <lineage>
        <taxon>Eukaryota</taxon>
        <taxon>Viridiplantae</taxon>
        <taxon>Streptophyta</taxon>
        <taxon>Embryophyta</taxon>
        <taxon>Tracheophyta</taxon>
        <taxon>Lycopodiopsida</taxon>
        <taxon>Selaginellales</taxon>
        <taxon>Selaginellaceae</taxon>
        <taxon>Selaginella</taxon>
    </lineage>
</organism>
<dbReference type="EMBL" id="GL377566">
    <property type="protein sequence ID" value="EFJ36955.1"/>
    <property type="molecule type" value="Genomic_DNA"/>
</dbReference>
<dbReference type="Gramene" id="EFJ36955">
    <property type="protein sequence ID" value="EFJ36955"/>
    <property type="gene ID" value="SELMODRAFT_67414"/>
</dbReference>
<reference evidence="2 3" key="1">
    <citation type="journal article" date="2011" name="Science">
        <title>The Selaginella genome identifies genetic changes associated with the evolution of vascular plants.</title>
        <authorList>
            <person name="Banks J.A."/>
            <person name="Nishiyama T."/>
            <person name="Hasebe M."/>
            <person name="Bowman J.L."/>
            <person name="Gribskov M."/>
            <person name="dePamphilis C."/>
            <person name="Albert V.A."/>
            <person name="Aono N."/>
            <person name="Aoyama T."/>
            <person name="Ambrose B.A."/>
            <person name="Ashton N.W."/>
            <person name="Axtell M.J."/>
            <person name="Barker E."/>
            <person name="Barker M.S."/>
            <person name="Bennetzen J.L."/>
            <person name="Bonawitz N.D."/>
            <person name="Chapple C."/>
            <person name="Cheng C."/>
            <person name="Correa L.G."/>
            <person name="Dacre M."/>
            <person name="DeBarry J."/>
            <person name="Dreyer I."/>
            <person name="Elias M."/>
            <person name="Engstrom E.M."/>
            <person name="Estelle M."/>
            <person name="Feng L."/>
            <person name="Finet C."/>
            <person name="Floyd S.K."/>
            <person name="Frommer W.B."/>
            <person name="Fujita T."/>
            <person name="Gramzow L."/>
            <person name="Gutensohn M."/>
            <person name="Harholt J."/>
            <person name="Hattori M."/>
            <person name="Heyl A."/>
            <person name="Hirai T."/>
            <person name="Hiwatashi Y."/>
            <person name="Ishikawa M."/>
            <person name="Iwata M."/>
            <person name="Karol K.G."/>
            <person name="Koehler B."/>
            <person name="Kolukisaoglu U."/>
            <person name="Kubo M."/>
            <person name="Kurata T."/>
            <person name="Lalonde S."/>
            <person name="Li K."/>
            <person name="Li Y."/>
            <person name="Litt A."/>
            <person name="Lyons E."/>
            <person name="Manning G."/>
            <person name="Maruyama T."/>
            <person name="Michael T.P."/>
            <person name="Mikami K."/>
            <person name="Miyazaki S."/>
            <person name="Morinaga S."/>
            <person name="Murata T."/>
            <person name="Mueller-Roeber B."/>
            <person name="Nelson D.R."/>
            <person name="Obara M."/>
            <person name="Oguri Y."/>
            <person name="Olmstead R.G."/>
            <person name="Onodera N."/>
            <person name="Petersen B.L."/>
            <person name="Pils B."/>
            <person name="Prigge M."/>
            <person name="Rensing S.A."/>
            <person name="Riano-Pachon D.M."/>
            <person name="Roberts A.W."/>
            <person name="Sato Y."/>
            <person name="Scheller H.V."/>
            <person name="Schulz B."/>
            <person name="Schulz C."/>
            <person name="Shakirov E.V."/>
            <person name="Shibagaki N."/>
            <person name="Shinohara N."/>
            <person name="Shippen D.E."/>
            <person name="Soerensen I."/>
            <person name="Sotooka R."/>
            <person name="Sugimoto N."/>
            <person name="Sugita M."/>
            <person name="Sumikawa N."/>
            <person name="Tanurdzic M."/>
            <person name="Theissen G."/>
            <person name="Ulvskov P."/>
            <person name="Wakazuki S."/>
            <person name="Weng J.K."/>
            <person name="Willats W.W."/>
            <person name="Wipf D."/>
            <person name="Wolf P.G."/>
            <person name="Yang L."/>
            <person name="Zimmer A.D."/>
            <person name="Zhu Q."/>
            <person name="Mitros T."/>
            <person name="Hellsten U."/>
            <person name="Loque D."/>
            <person name="Otillar R."/>
            <person name="Salamov A."/>
            <person name="Schmutz J."/>
            <person name="Shapiro H."/>
            <person name="Lindquist E."/>
            <person name="Lucas S."/>
            <person name="Rokhsar D."/>
            <person name="Grigoriev I.V."/>
        </authorList>
    </citation>
    <scope>NUCLEOTIDE SEQUENCE [LARGE SCALE GENOMIC DNA]</scope>
</reference>
<name>D8QSJ7_SELML</name>
<dbReference type="OMA" id="RCNHVKA"/>
<evidence type="ECO:0000259" key="1">
    <source>
        <dbReference type="SMART" id="SM00507"/>
    </source>
</evidence>
<dbReference type="STRING" id="88036.D8QSJ7"/>
<keyword evidence="3" id="KW-1185">Reference proteome</keyword>
<dbReference type="CDD" id="cd00085">
    <property type="entry name" value="HNHc"/>
    <property type="match status" value="1"/>
</dbReference>
<dbReference type="eggNOG" id="ENOG502QQI3">
    <property type="taxonomic scope" value="Eukaryota"/>
</dbReference>
<dbReference type="PANTHER" id="PTHR33877">
    <property type="entry name" value="SLL1193 PROTEIN"/>
    <property type="match status" value="1"/>
</dbReference>
<feature type="non-terminal residue" evidence="2">
    <location>
        <position position="187"/>
    </location>
</feature>
<dbReference type="SMART" id="SM00507">
    <property type="entry name" value="HNHc"/>
    <property type="match status" value="1"/>
</dbReference>
<proteinExistence type="predicted"/>
<dbReference type="PANTHER" id="PTHR33877:SF2">
    <property type="entry name" value="OS07G0170200 PROTEIN"/>
    <property type="match status" value="1"/>
</dbReference>
<dbReference type="OrthoDB" id="2127950at2759"/>
<feature type="domain" description="HNH nuclease" evidence="1">
    <location>
        <begin position="84"/>
        <end position="134"/>
    </location>
</feature>
<dbReference type="InterPro" id="IPR029471">
    <property type="entry name" value="HNH_5"/>
</dbReference>
<dbReference type="InParanoid" id="D8QSJ7"/>
<feature type="non-terminal residue" evidence="2">
    <location>
        <position position="1"/>
    </location>
</feature>
<dbReference type="InterPro" id="IPR052892">
    <property type="entry name" value="NA-targeting_endonuclease"/>
</dbReference>
<dbReference type="Gene3D" id="1.10.30.50">
    <property type="match status" value="1"/>
</dbReference>